<protein>
    <recommendedName>
        <fullName evidence="2">Beta-aspartyl-peptidase</fullName>
    </recommendedName>
</protein>
<name>A0A645JDY2_9ZZZZ</name>
<proteinExistence type="predicted"/>
<accession>A0A645JDY2</accession>
<dbReference type="EMBL" id="VSSQ01137696">
    <property type="protein sequence ID" value="MPN61290.1"/>
    <property type="molecule type" value="Genomic_DNA"/>
</dbReference>
<evidence type="ECO:0008006" key="2">
    <source>
        <dbReference type="Google" id="ProtNLM"/>
    </source>
</evidence>
<reference evidence="1" key="1">
    <citation type="submission" date="2019-08" db="EMBL/GenBank/DDBJ databases">
        <authorList>
            <person name="Kucharzyk K."/>
            <person name="Murdoch R.W."/>
            <person name="Higgins S."/>
            <person name="Loffler F."/>
        </authorList>
    </citation>
    <scope>NUCLEOTIDE SEQUENCE</scope>
</reference>
<sequence length="51" mass="5353">MGGSGGGIIAVDKSGNISMVFNTETMNRAWSKSDGTFGVGIVKGDDKKFKR</sequence>
<dbReference type="Gene3D" id="3.60.20.30">
    <property type="entry name" value="(Glycosyl)asparaginase"/>
    <property type="match status" value="1"/>
</dbReference>
<gene>
    <name evidence="1" type="ORF">SDC9_209025</name>
</gene>
<organism evidence="1">
    <name type="scientific">bioreactor metagenome</name>
    <dbReference type="NCBI Taxonomy" id="1076179"/>
    <lineage>
        <taxon>unclassified sequences</taxon>
        <taxon>metagenomes</taxon>
        <taxon>ecological metagenomes</taxon>
    </lineage>
</organism>
<evidence type="ECO:0000313" key="1">
    <source>
        <dbReference type="EMBL" id="MPN61290.1"/>
    </source>
</evidence>
<comment type="caution">
    <text evidence="1">The sequence shown here is derived from an EMBL/GenBank/DDBJ whole genome shotgun (WGS) entry which is preliminary data.</text>
</comment>
<dbReference type="AlphaFoldDB" id="A0A645JDY2"/>